<dbReference type="AlphaFoldDB" id="A0A1D3TPB1"/>
<evidence type="ECO:0000313" key="3">
    <source>
        <dbReference type="Proteomes" id="UP000199315"/>
    </source>
</evidence>
<dbReference type="RefSeq" id="WP_091229331.1">
    <property type="nucleotide sequence ID" value="NZ_FMKA01000001.1"/>
</dbReference>
<evidence type="ECO:0000313" key="2">
    <source>
        <dbReference type="EMBL" id="SCP95242.1"/>
    </source>
</evidence>
<evidence type="ECO:0000256" key="1">
    <source>
        <dbReference type="SAM" id="Phobius"/>
    </source>
</evidence>
<keyword evidence="1" id="KW-0812">Transmembrane</keyword>
<keyword evidence="3" id="KW-1185">Reference proteome</keyword>
<protein>
    <submittedName>
        <fullName evidence="2">Oxaloacetate decarboxylase, gamma chain</fullName>
    </submittedName>
</protein>
<organism evidence="2 3">
    <name type="scientific">Anaerobium acetethylicum</name>
    <dbReference type="NCBI Taxonomy" id="1619234"/>
    <lineage>
        <taxon>Bacteria</taxon>
        <taxon>Bacillati</taxon>
        <taxon>Bacillota</taxon>
        <taxon>Clostridia</taxon>
        <taxon>Lachnospirales</taxon>
        <taxon>Lachnospiraceae</taxon>
        <taxon>Anaerobium</taxon>
    </lineage>
</organism>
<accession>A0A1D3TPB1</accession>
<reference evidence="2 3" key="1">
    <citation type="submission" date="2016-09" db="EMBL/GenBank/DDBJ databases">
        <authorList>
            <person name="Capua I."/>
            <person name="De Benedictis P."/>
            <person name="Joannis T."/>
            <person name="Lombin L.H."/>
            <person name="Cattoli G."/>
        </authorList>
    </citation>
    <scope>NUCLEOTIDE SEQUENCE [LARGE SCALE GENOMIC DNA]</scope>
    <source>
        <strain evidence="2 3">GluBS11</strain>
    </source>
</reference>
<dbReference type="Proteomes" id="UP000199315">
    <property type="component" value="Unassembled WGS sequence"/>
</dbReference>
<feature type="transmembrane region" description="Helical" evidence="1">
    <location>
        <begin position="15"/>
        <end position="36"/>
    </location>
</feature>
<dbReference type="STRING" id="1619234.SAMN05421730_1001420"/>
<dbReference type="EMBL" id="FMKA01000001">
    <property type="protein sequence ID" value="SCP95242.1"/>
    <property type="molecule type" value="Genomic_DNA"/>
</dbReference>
<sequence length="50" mass="5653">MNPDVMQNVLYGLEIMWKGMFGIFAVIILITLIVILMSKIPDKGANEENK</sequence>
<keyword evidence="1" id="KW-1133">Transmembrane helix</keyword>
<proteinExistence type="predicted"/>
<gene>
    <name evidence="2" type="ORF">SAMN05421730_1001420</name>
</gene>
<keyword evidence="1" id="KW-0472">Membrane</keyword>
<name>A0A1D3TPB1_9FIRM</name>